<accession>A0AAD9ITY6</accession>
<evidence type="ECO:0000313" key="2">
    <source>
        <dbReference type="EMBL" id="KAK2140538.1"/>
    </source>
</evidence>
<dbReference type="Proteomes" id="UP001208570">
    <property type="component" value="Unassembled WGS sequence"/>
</dbReference>
<feature type="domain" description="IgGFc-binding protein N-terminal" evidence="1">
    <location>
        <begin position="54"/>
        <end position="368"/>
    </location>
</feature>
<dbReference type="PANTHER" id="PTHR46534">
    <property type="entry name" value="IGGFC_BINDING DOMAIN-CONTAINING PROTEIN"/>
    <property type="match status" value="1"/>
</dbReference>
<dbReference type="EMBL" id="JAODUP010001322">
    <property type="protein sequence ID" value="KAK2140538.1"/>
    <property type="molecule type" value="Genomic_DNA"/>
</dbReference>
<evidence type="ECO:0000313" key="3">
    <source>
        <dbReference type="Proteomes" id="UP001208570"/>
    </source>
</evidence>
<organism evidence="2 3">
    <name type="scientific">Paralvinella palmiformis</name>
    <dbReference type="NCBI Taxonomy" id="53620"/>
    <lineage>
        <taxon>Eukaryota</taxon>
        <taxon>Metazoa</taxon>
        <taxon>Spiralia</taxon>
        <taxon>Lophotrochozoa</taxon>
        <taxon>Annelida</taxon>
        <taxon>Polychaeta</taxon>
        <taxon>Sedentaria</taxon>
        <taxon>Canalipalpata</taxon>
        <taxon>Terebellida</taxon>
        <taxon>Terebelliformia</taxon>
        <taxon>Alvinellidae</taxon>
        <taxon>Paralvinella</taxon>
    </lineage>
</organism>
<proteinExistence type="predicted"/>
<dbReference type="AlphaFoldDB" id="A0AAD9ITY6"/>
<reference evidence="2" key="1">
    <citation type="journal article" date="2023" name="Mol. Biol. Evol.">
        <title>Third-Generation Sequencing Reveals the Adaptive Role of the Epigenome in Three Deep-Sea Polychaetes.</title>
        <authorList>
            <person name="Perez M."/>
            <person name="Aroh O."/>
            <person name="Sun Y."/>
            <person name="Lan Y."/>
            <person name="Juniper S.K."/>
            <person name="Young C.R."/>
            <person name="Angers B."/>
            <person name="Qian P.Y."/>
        </authorList>
    </citation>
    <scope>NUCLEOTIDE SEQUENCE</scope>
    <source>
        <strain evidence="2">P08H-3</strain>
    </source>
</reference>
<name>A0AAD9ITY6_9ANNE</name>
<dbReference type="InterPro" id="IPR035234">
    <property type="entry name" value="IgGFc-bd_N"/>
</dbReference>
<evidence type="ECO:0000259" key="1">
    <source>
        <dbReference type="Pfam" id="PF17517"/>
    </source>
</evidence>
<gene>
    <name evidence="2" type="ORF">LSH36_1322g00038</name>
</gene>
<keyword evidence="3" id="KW-1185">Reference proteome</keyword>
<protein>
    <recommendedName>
        <fullName evidence="1">IgGFc-binding protein N-terminal domain-containing protein</fullName>
    </recommendedName>
</protein>
<comment type="caution">
    <text evidence="2">The sequence shown here is derived from an EMBL/GenBank/DDBJ whole genome shotgun (WGS) entry which is preliminary data.</text>
</comment>
<dbReference type="PANTHER" id="PTHR46534:SF1">
    <property type="entry name" value="IGGFC-BINDING PROTEIN N-TERMINAL DOMAIN-CONTAINING PROTEIN"/>
    <property type="match status" value="1"/>
</dbReference>
<sequence length="642" mass="72247">MEVLNPPRTYFKYFTQDIGVPRGESISQNAIQVVSDGTPIWVQVNKMEQGTTAAYLALPVTKHATEFFIPSYNNRKNPGFHSGFAIAGLEDGTCLEVYAVNGDDYKRLHSIHLDALDVYTATDDESEFDFTGYFVNGTKPMAVYGAHECAYIPSDKGFCDGIIEQVPPVVEWGDEFIIAPIAGRGGEAGYEFRVIAREQNTEVNYTRTGEDEQTETINRGQAFLKNVSIPVSDQLKATVYIKCSKHCLVVQYNKGAEADTSQNKNNGVKPDPFMMIIPPLDHYDKQFTFSTMKHYDNDAPVECADYISIVAKFDNHARLKLDGKALTGNWTKVTGKTTYAYYNQPLTPGFHTLTHDDNNEAYMAWIYGHGIKDFTGYGYMAGYKITDVAMEDIDGRYDVVQATTPVPVTSPLPWVVGNWTDSFSQNDLPKFSIIFWAEFHIPERSSSYSLSQQVCSNGYDSFFREKRLPSMASHLTINIETLCGQETVGSVVELSTYRTWLYTEYTRGNLSFALTLIGSPSLTYRKVATCALKLKDYTEDSRHWPSVAGETQVNNRTFLLYLKEYVKNTKCDEVEMGPFNNRIYYRFLNAAGQSWLCNGQTVETYGKRVMTSSGSVVYRNGLTIVYTIALVFLSNDLSVQYV</sequence>
<dbReference type="Pfam" id="PF17517">
    <property type="entry name" value="IgGFc_binding"/>
    <property type="match status" value="1"/>
</dbReference>